<name>A0A1H1TXH2_9ACTN</name>
<dbReference type="STRING" id="117157.SAMN04489717_3381"/>
<dbReference type="Proteomes" id="UP000198983">
    <property type="component" value="Chromosome I"/>
</dbReference>
<dbReference type="Pfam" id="PF13416">
    <property type="entry name" value="SBP_bac_8"/>
    <property type="match status" value="1"/>
</dbReference>
<evidence type="ECO:0000256" key="1">
    <source>
        <dbReference type="SAM" id="SignalP"/>
    </source>
</evidence>
<organism evidence="2 3">
    <name type="scientific">Actinopolymorpha singaporensis</name>
    <dbReference type="NCBI Taxonomy" id="117157"/>
    <lineage>
        <taxon>Bacteria</taxon>
        <taxon>Bacillati</taxon>
        <taxon>Actinomycetota</taxon>
        <taxon>Actinomycetes</taxon>
        <taxon>Propionibacteriales</taxon>
        <taxon>Actinopolymorphaceae</taxon>
        <taxon>Actinopolymorpha</taxon>
    </lineage>
</organism>
<dbReference type="EMBL" id="LT629732">
    <property type="protein sequence ID" value="SDS64923.1"/>
    <property type="molecule type" value="Genomic_DNA"/>
</dbReference>
<accession>A0A1H1TXH2</accession>
<dbReference type="Gene3D" id="3.40.190.10">
    <property type="entry name" value="Periplasmic binding protein-like II"/>
    <property type="match status" value="1"/>
</dbReference>
<dbReference type="SUPFAM" id="SSF53850">
    <property type="entry name" value="Periplasmic binding protein-like II"/>
    <property type="match status" value="1"/>
</dbReference>
<sequence length="464" mass="51610">MRRLHILLLAGLLALLSLLANCAPSQQAKSESNDLTAMTNASIFAGLTPASLKEKSTISSWYRIYHPLWQKKFPKLKIKEVKVADDNAEVTKTLLAVNAGNPPDLIGVHGQLPQLVKRGAVENLDKYYEAAGIKPDYFLKPLADYVRYDGHWYGLPGASNPTTGTILYVPKVVQAAGVDPNHMPRTWDELWTATKKVTKFDAKGNVQRIGLPVDTGLTWVNLYCGRQVTYDQATNKFHADDPCVKDYFRFNKRLVDFYGGIQKYTKFISGDQTVWNCSPKAYIPTGKVLFSLDAYWSGAQMDTCYDVVWKLAAPPTPHGKASEWAALAPVAWVLAIPRGADNPQLAFDFVKYTVWEHGDLLGPTTNGYVRPEQAQAWGDKLIETQAQIRNKNGYEGNPMADAMKLVTKGAELGRAIYPKDAAAPYFSEQMARAWEQVAYNRSTVDDALDRAQKLIEANQKQNGS</sequence>
<keyword evidence="1" id="KW-0732">Signal</keyword>
<dbReference type="InterPro" id="IPR006059">
    <property type="entry name" value="SBP"/>
</dbReference>
<evidence type="ECO:0000313" key="2">
    <source>
        <dbReference type="EMBL" id="SDS64923.1"/>
    </source>
</evidence>
<dbReference type="OrthoDB" id="9780991at2"/>
<proteinExistence type="predicted"/>
<dbReference type="InterPro" id="IPR050490">
    <property type="entry name" value="Bact_solute-bd_prot1"/>
</dbReference>
<gene>
    <name evidence="2" type="ORF">SAMN04489717_3381</name>
</gene>
<feature type="chain" id="PRO_5039604525" evidence="1">
    <location>
        <begin position="23"/>
        <end position="464"/>
    </location>
</feature>
<feature type="signal peptide" evidence="1">
    <location>
        <begin position="1"/>
        <end position="22"/>
    </location>
</feature>
<dbReference type="AlphaFoldDB" id="A0A1H1TXH2"/>
<reference evidence="2 3" key="1">
    <citation type="submission" date="2016-10" db="EMBL/GenBank/DDBJ databases">
        <authorList>
            <person name="de Groot N.N."/>
        </authorList>
    </citation>
    <scope>NUCLEOTIDE SEQUENCE [LARGE SCALE GENOMIC DNA]</scope>
    <source>
        <strain evidence="2 3">DSM 22024</strain>
    </source>
</reference>
<dbReference type="PANTHER" id="PTHR43649:SF12">
    <property type="entry name" value="DIACETYLCHITOBIOSE BINDING PROTEIN DASA"/>
    <property type="match status" value="1"/>
</dbReference>
<protein>
    <submittedName>
        <fullName evidence="2">ABC-type glycerol-3-phosphate transport system, substrate-binding protein</fullName>
    </submittedName>
</protein>
<evidence type="ECO:0000313" key="3">
    <source>
        <dbReference type="Proteomes" id="UP000198983"/>
    </source>
</evidence>
<keyword evidence="3" id="KW-1185">Reference proteome</keyword>
<dbReference type="RefSeq" id="WP_092654613.1">
    <property type="nucleotide sequence ID" value="NZ_LT629732.1"/>
</dbReference>
<dbReference type="PANTHER" id="PTHR43649">
    <property type="entry name" value="ARABINOSE-BINDING PROTEIN-RELATED"/>
    <property type="match status" value="1"/>
</dbReference>